<comment type="caution">
    <text evidence="8">The sequence shown here is derived from an EMBL/GenBank/DDBJ whole genome shotgun (WGS) entry which is preliminary data.</text>
</comment>
<comment type="subcellular location">
    <subcellularLocation>
        <location evidence="1">Cell membrane</location>
        <topology evidence="1">Multi-pass membrane protein</topology>
    </subcellularLocation>
</comment>
<evidence type="ECO:0000313" key="8">
    <source>
        <dbReference type="EMBL" id="MPL86215.1"/>
    </source>
</evidence>
<sequence length="237" mass="26356">MDKKNWDKQDNVVKIIALATLILLVLAINIMSPNFFAKVWTLATSGNIESTVEFLASYGIWAIAISFLLDVLINAVGFLPSIFLSTANGLIFGLPLGILISWTAESVGVIISFLIMRYFLRAYAEKVIEQSNSLKRLDEMSSDNGLAAMTIARTMPYFPSGILTALGAVSKMSIRDYCIATFIGKFPSTAIEVVLGHDVVNFRQNMDRLAILVSLIAVVYGYMYWHKRKKDKDDEHS</sequence>
<gene>
    <name evidence="8" type="ORF">SDC9_32192</name>
</gene>
<evidence type="ECO:0000256" key="1">
    <source>
        <dbReference type="ARBA" id="ARBA00004651"/>
    </source>
</evidence>
<dbReference type="InterPro" id="IPR032816">
    <property type="entry name" value="VTT_dom"/>
</dbReference>
<evidence type="ECO:0000256" key="5">
    <source>
        <dbReference type="ARBA" id="ARBA00023136"/>
    </source>
</evidence>
<feature type="transmembrane region" description="Helical" evidence="6">
    <location>
        <begin position="56"/>
        <end position="79"/>
    </location>
</feature>
<proteinExistence type="predicted"/>
<feature type="transmembrane region" description="Helical" evidence="6">
    <location>
        <begin position="91"/>
        <end position="116"/>
    </location>
</feature>
<keyword evidence="3 6" id="KW-0812">Transmembrane</keyword>
<feature type="domain" description="VTT" evidence="7">
    <location>
        <begin position="79"/>
        <end position="197"/>
    </location>
</feature>
<keyword evidence="4 6" id="KW-1133">Transmembrane helix</keyword>
<dbReference type="PANTHER" id="PTHR12677:SF59">
    <property type="entry name" value="GOLGI APPARATUS MEMBRANE PROTEIN TVP38-RELATED"/>
    <property type="match status" value="1"/>
</dbReference>
<keyword evidence="2" id="KW-1003">Cell membrane</keyword>
<dbReference type="Pfam" id="PF09335">
    <property type="entry name" value="VTT_dom"/>
    <property type="match status" value="1"/>
</dbReference>
<keyword evidence="5 6" id="KW-0472">Membrane</keyword>
<dbReference type="AlphaFoldDB" id="A0A644V589"/>
<accession>A0A644V589</accession>
<name>A0A644V589_9ZZZZ</name>
<organism evidence="8">
    <name type="scientific">bioreactor metagenome</name>
    <dbReference type="NCBI Taxonomy" id="1076179"/>
    <lineage>
        <taxon>unclassified sequences</taxon>
        <taxon>metagenomes</taxon>
        <taxon>ecological metagenomes</taxon>
    </lineage>
</organism>
<evidence type="ECO:0000256" key="6">
    <source>
        <dbReference type="SAM" id="Phobius"/>
    </source>
</evidence>
<evidence type="ECO:0000256" key="4">
    <source>
        <dbReference type="ARBA" id="ARBA00022989"/>
    </source>
</evidence>
<dbReference type="EMBL" id="VSSQ01000218">
    <property type="protein sequence ID" value="MPL86215.1"/>
    <property type="molecule type" value="Genomic_DNA"/>
</dbReference>
<evidence type="ECO:0000256" key="2">
    <source>
        <dbReference type="ARBA" id="ARBA00022475"/>
    </source>
</evidence>
<dbReference type="InterPro" id="IPR015414">
    <property type="entry name" value="TMEM64"/>
</dbReference>
<evidence type="ECO:0000256" key="3">
    <source>
        <dbReference type="ARBA" id="ARBA00022692"/>
    </source>
</evidence>
<feature type="transmembrane region" description="Helical" evidence="6">
    <location>
        <begin position="12"/>
        <end position="36"/>
    </location>
</feature>
<evidence type="ECO:0000259" key="7">
    <source>
        <dbReference type="Pfam" id="PF09335"/>
    </source>
</evidence>
<dbReference type="GO" id="GO:0005886">
    <property type="term" value="C:plasma membrane"/>
    <property type="evidence" value="ECO:0007669"/>
    <property type="project" value="UniProtKB-SubCell"/>
</dbReference>
<dbReference type="PANTHER" id="PTHR12677">
    <property type="entry name" value="GOLGI APPARATUS MEMBRANE PROTEIN TVP38-RELATED"/>
    <property type="match status" value="1"/>
</dbReference>
<feature type="transmembrane region" description="Helical" evidence="6">
    <location>
        <begin position="209"/>
        <end position="225"/>
    </location>
</feature>
<protein>
    <recommendedName>
        <fullName evidence="7">VTT domain-containing protein</fullName>
    </recommendedName>
</protein>
<reference evidence="8" key="1">
    <citation type="submission" date="2019-08" db="EMBL/GenBank/DDBJ databases">
        <authorList>
            <person name="Kucharzyk K."/>
            <person name="Murdoch R.W."/>
            <person name="Higgins S."/>
            <person name="Loffler F."/>
        </authorList>
    </citation>
    <scope>NUCLEOTIDE SEQUENCE</scope>
</reference>